<proteinExistence type="predicted"/>
<evidence type="ECO:0000313" key="2">
    <source>
        <dbReference type="EMBL" id="KDQ10934.1"/>
    </source>
</evidence>
<evidence type="ECO:0000256" key="1">
    <source>
        <dbReference type="SAM" id="MobiDB-lite"/>
    </source>
</evidence>
<sequence length="584" mass="63516">MYPDAREELQNVSATTARKASTNKGRGRLCGSPIMRTTMTNCLCLCLHPSKPSEPSSVMRAAPSKIPLRPWLPRFTPAPGPASHALAPTRTQALGEYRFAYSTPASAHHNIALDMGDSDDNTGRPRPPAADSASRTAPSASASRTSTASSAPRPAPPNAPGTSDFSDLGSFNKGAGASALSSRIRNESSEGEVGEGGSITEEKSSPSISLLPMMGLASPLGKNASRGESPRRRLQGPIHIVRLHFRRQMLGIGEGPVLTGFTSVSRLRFYGQRLGRRRRDGGESRNKPVTKLDKDRKLMVFPNKISVACTPSKKASAKRLASQAHSRLPRPGQKVAVDMAWHDLYDEHKKCYEPEPPHKHGFGQPDALLRWLGIPSDGVWSWGRRRTRQLGASHRSSKLKTADFDCDDRVGTPRVDYSLAVQEQRKDSVGEFADSESEIECMQPQINISNDMDSKNTIRELKRYIKDLCNSPAAPSILDAIKWGPPEEMRPVHVATSCGHIEASDSDENPFFGFIFENADAEAHDDDGGKRLLAFECAIPPEISCVEDAGARGGEGSQAGVSEEDGPIWNLQKLPRSPKTRLPH</sequence>
<evidence type="ECO:0000313" key="3">
    <source>
        <dbReference type="Proteomes" id="UP000027195"/>
    </source>
</evidence>
<feature type="compositionally biased region" description="Low complexity" evidence="1">
    <location>
        <begin position="129"/>
        <end position="152"/>
    </location>
</feature>
<accession>A0A067M5W6</accession>
<gene>
    <name evidence="2" type="ORF">BOTBODRAFT_46801</name>
</gene>
<dbReference type="AlphaFoldDB" id="A0A067M5W6"/>
<name>A0A067M5W6_BOTB1</name>
<feature type="compositionally biased region" description="Polar residues" evidence="1">
    <location>
        <begin position="10"/>
        <end position="24"/>
    </location>
</feature>
<organism evidence="2 3">
    <name type="scientific">Botryobasidium botryosum (strain FD-172 SS1)</name>
    <dbReference type="NCBI Taxonomy" id="930990"/>
    <lineage>
        <taxon>Eukaryota</taxon>
        <taxon>Fungi</taxon>
        <taxon>Dikarya</taxon>
        <taxon>Basidiomycota</taxon>
        <taxon>Agaricomycotina</taxon>
        <taxon>Agaricomycetes</taxon>
        <taxon>Cantharellales</taxon>
        <taxon>Botryobasidiaceae</taxon>
        <taxon>Botryobasidium</taxon>
    </lineage>
</organism>
<dbReference type="InParanoid" id="A0A067M5W6"/>
<dbReference type="EMBL" id="KL198063">
    <property type="protein sequence ID" value="KDQ10934.1"/>
    <property type="molecule type" value="Genomic_DNA"/>
</dbReference>
<feature type="region of interest" description="Disordered" evidence="1">
    <location>
        <begin position="111"/>
        <end position="233"/>
    </location>
</feature>
<feature type="region of interest" description="Disordered" evidence="1">
    <location>
        <begin position="1"/>
        <end position="27"/>
    </location>
</feature>
<protein>
    <submittedName>
        <fullName evidence="2">Uncharacterized protein</fullName>
    </submittedName>
</protein>
<reference evidence="3" key="1">
    <citation type="journal article" date="2014" name="Proc. Natl. Acad. Sci. U.S.A.">
        <title>Extensive sampling of basidiomycete genomes demonstrates inadequacy of the white-rot/brown-rot paradigm for wood decay fungi.</title>
        <authorList>
            <person name="Riley R."/>
            <person name="Salamov A.A."/>
            <person name="Brown D.W."/>
            <person name="Nagy L.G."/>
            <person name="Floudas D."/>
            <person name="Held B.W."/>
            <person name="Levasseur A."/>
            <person name="Lombard V."/>
            <person name="Morin E."/>
            <person name="Otillar R."/>
            <person name="Lindquist E.A."/>
            <person name="Sun H."/>
            <person name="LaButti K.M."/>
            <person name="Schmutz J."/>
            <person name="Jabbour D."/>
            <person name="Luo H."/>
            <person name="Baker S.E."/>
            <person name="Pisabarro A.G."/>
            <person name="Walton J.D."/>
            <person name="Blanchette R.A."/>
            <person name="Henrissat B."/>
            <person name="Martin F."/>
            <person name="Cullen D."/>
            <person name="Hibbett D.S."/>
            <person name="Grigoriev I.V."/>
        </authorList>
    </citation>
    <scope>NUCLEOTIDE SEQUENCE [LARGE SCALE GENOMIC DNA]</scope>
    <source>
        <strain evidence="3">FD-172 SS1</strain>
    </source>
</reference>
<keyword evidence="3" id="KW-1185">Reference proteome</keyword>
<dbReference type="HOGENOM" id="CLU_466901_0_0_1"/>
<feature type="region of interest" description="Disordered" evidence="1">
    <location>
        <begin position="547"/>
        <end position="584"/>
    </location>
</feature>
<dbReference type="Proteomes" id="UP000027195">
    <property type="component" value="Unassembled WGS sequence"/>
</dbReference>